<dbReference type="PANTHER" id="PTHR43549:SF3">
    <property type="entry name" value="MULTIDRUG RESISTANCE PROTEIN YPNP-RELATED"/>
    <property type="match status" value="1"/>
</dbReference>
<comment type="caution">
    <text evidence="8">The sequence shown here is derived from an EMBL/GenBank/DDBJ whole genome shotgun (WGS) entry which is preliminary data.</text>
</comment>
<evidence type="ECO:0000313" key="8">
    <source>
        <dbReference type="EMBL" id="RZS94454.1"/>
    </source>
</evidence>
<comment type="subcellular location">
    <subcellularLocation>
        <location evidence="1">Cell membrane</location>
        <topology evidence="1">Multi-pass membrane protein</topology>
    </subcellularLocation>
</comment>
<feature type="transmembrane region" description="Helical" evidence="7">
    <location>
        <begin position="424"/>
        <end position="446"/>
    </location>
</feature>
<evidence type="ECO:0000256" key="2">
    <source>
        <dbReference type="ARBA" id="ARBA00022448"/>
    </source>
</evidence>
<proteinExistence type="predicted"/>
<evidence type="ECO:0000256" key="1">
    <source>
        <dbReference type="ARBA" id="ARBA00004651"/>
    </source>
</evidence>
<gene>
    <name evidence="8" type="ORF">EV209_2297</name>
</gene>
<feature type="transmembrane region" description="Helical" evidence="7">
    <location>
        <begin position="105"/>
        <end position="126"/>
    </location>
</feature>
<reference evidence="8 9" key="1">
    <citation type="submission" date="2019-02" db="EMBL/GenBank/DDBJ databases">
        <title>Genomic Encyclopedia of Type Strains, Phase IV (KMG-IV): sequencing the most valuable type-strain genomes for metagenomic binning, comparative biology and taxonomic classification.</title>
        <authorList>
            <person name="Goeker M."/>
        </authorList>
    </citation>
    <scope>NUCLEOTIDE SEQUENCE [LARGE SCALE GENOMIC DNA]</scope>
    <source>
        <strain evidence="8 9">DSM 29486</strain>
    </source>
</reference>
<dbReference type="GO" id="GO:0005886">
    <property type="term" value="C:plasma membrane"/>
    <property type="evidence" value="ECO:0007669"/>
    <property type="project" value="UniProtKB-SubCell"/>
</dbReference>
<evidence type="ECO:0000256" key="6">
    <source>
        <dbReference type="ARBA" id="ARBA00023136"/>
    </source>
</evidence>
<sequence>MAAGKKVAGSAVQGNQITEGVIWKQILIFFFPILFGTFFQQLYNTADAMIVGRFVGKEALAAVGGTTGTLINLLIGFFVGLSSGATVIISQFYGANNGARVHDAVHTAIAFSIAGGAVLTVAGILISRFALEAMKTPADVMDHALVYIRVYFAGTIANLIYNIGSSILRAIGDSRRPLYYLIACCFANIILDVVFVVFFKLGVLGVALGTVLSQVLSAALVLRTLMKTDDVYKLTWKDVRMDGLMLKRMVQIGFPAGLQSVMYTVSNIIVQTGVNTLGTDAAAAWATYGKVDGLFWMMISALGISATTFVGQNYGAGKKERVHRGVGVCVGLGIIMTLIMCAALYFGGYYLIVLFTGDQAVRGLCMELLHFMVPTFVTYLAIEILSGALRGVGDCWIPMLITGIGVCGIRVIWILLALPVKPNIITAAFCYPLTWVITSVAFVIYYRWFSKLKGGRNKWRKANI</sequence>
<name>A0A4Q7P3P6_9FIRM</name>
<evidence type="ECO:0000313" key="9">
    <source>
        <dbReference type="Proteomes" id="UP000292927"/>
    </source>
</evidence>
<feature type="transmembrane region" description="Helical" evidence="7">
    <location>
        <begin position="396"/>
        <end position="418"/>
    </location>
</feature>
<keyword evidence="3" id="KW-1003">Cell membrane</keyword>
<dbReference type="OrthoDB" id="9776324at2"/>
<feature type="transmembrane region" description="Helical" evidence="7">
    <location>
        <begin position="178"/>
        <end position="199"/>
    </location>
</feature>
<dbReference type="InterPro" id="IPR002528">
    <property type="entry name" value="MATE_fam"/>
</dbReference>
<feature type="transmembrane region" description="Helical" evidence="7">
    <location>
        <begin position="21"/>
        <end position="39"/>
    </location>
</feature>
<dbReference type="Proteomes" id="UP000292927">
    <property type="component" value="Unassembled WGS sequence"/>
</dbReference>
<keyword evidence="9" id="KW-1185">Reference proteome</keyword>
<dbReference type="GO" id="GO:0015297">
    <property type="term" value="F:antiporter activity"/>
    <property type="evidence" value="ECO:0007669"/>
    <property type="project" value="InterPro"/>
</dbReference>
<dbReference type="EMBL" id="SGXF01000004">
    <property type="protein sequence ID" value="RZS94454.1"/>
    <property type="molecule type" value="Genomic_DNA"/>
</dbReference>
<evidence type="ECO:0000256" key="4">
    <source>
        <dbReference type="ARBA" id="ARBA00022692"/>
    </source>
</evidence>
<keyword evidence="5 7" id="KW-1133">Transmembrane helix</keyword>
<feature type="transmembrane region" description="Helical" evidence="7">
    <location>
        <begin position="146"/>
        <end position="171"/>
    </location>
</feature>
<dbReference type="InterPro" id="IPR048279">
    <property type="entry name" value="MdtK-like"/>
</dbReference>
<evidence type="ECO:0000256" key="5">
    <source>
        <dbReference type="ARBA" id="ARBA00022989"/>
    </source>
</evidence>
<dbReference type="GO" id="GO:0042910">
    <property type="term" value="F:xenobiotic transmembrane transporter activity"/>
    <property type="evidence" value="ECO:0007669"/>
    <property type="project" value="InterPro"/>
</dbReference>
<keyword evidence="6 7" id="KW-0472">Membrane</keyword>
<evidence type="ECO:0000256" key="7">
    <source>
        <dbReference type="SAM" id="Phobius"/>
    </source>
</evidence>
<dbReference type="Pfam" id="PF01554">
    <property type="entry name" value="MatE"/>
    <property type="match status" value="2"/>
</dbReference>
<dbReference type="InterPro" id="IPR052031">
    <property type="entry name" value="Membrane_Transporter-Flippase"/>
</dbReference>
<accession>A0A4Q7P3P6</accession>
<keyword evidence="4 7" id="KW-0812">Transmembrane</keyword>
<protein>
    <submittedName>
        <fullName evidence="8">Putative MATE family efflux protein</fullName>
    </submittedName>
</protein>
<feature type="transmembrane region" description="Helical" evidence="7">
    <location>
        <begin position="70"/>
        <end position="93"/>
    </location>
</feature>
<keyword evidence="2" id="KW-0813">Transport</keyword>
<dbReference type="PANTHER" id="PTHR43549">
    <property type="entry name" value="MULTIDRUG RESISTANCE PROTEIN YPNP-RELATED"/>
    <property type="match status" value="1"/>
</dbReference>
<feature type="transmembrane region" description="Helical" evidence="7">
    <location>
        <begin position="294"/>
        <end position="314"/>
    </location>
</feature>
<organism evidence="8 9">
    <name type="scientific">Cuneatibacter caecimuris</name>
    <dbReference type="NCBI Taxonomy" id="1796618"/>
    <lineage>
        <taxon>Bacteria</taxon>
        <taxon>Bacillati</taxon>
        <taxon>Bacillota</taxon>
        <taxon>Clostridia</taxon>
        <taxon>Lachnospirales</taxon>
        <taxon>Lachnospiraceae</taxon>
        <taxon>Cuneatibacter</taxon>
    </lineage>
</organism>
<feature type="transmembrane region" description="Helical" evidence="7">
    <location>
        <begin position="368"/>
        <end position="389"/>
    </location>
</feature>
<evidence type="ECO:0000256" key="3">
    <source>
        <dbReference type="ARBA" id="ARBA00022475"/>
    </source>
</evidence>
<feature type="transmembrane region" description="Helical" evidence="7">
    <location>
        <begin position="250"/>
        <end position="274"/>
    </location>
</feature>
<dbReference type="NCBIfam" id="TIGR00797">
    <property type="entry name" value="matE"/>
    <property type="match status" value="1"/>
</dbReference>
<dbReference type="AlphaFoldDB" id="A0A4Q7P3P6"/>
<feature type="transmembrane region" description="Helical" evidence="7">
    <location>
        <begin position="326"/>
        <end position="348"/>
    </location>
</feature>
<dbReference type="CDD" id="cd13138">
    <property type="entry name" value="MATE_yoeA_like"/>
    <property type="match status" value="1"/>
</dbReference>
<feature type="transmembrane region" description="Helical" evidence="7">
    <location>
        <begin position="205"/>
        <end position="225"/>
    </location>
</feature>
<dbReference type="PIRSF" id="PIRSF006603">
    <property type="entry name" value="DinF"/>
    <property type="match status" value="1"/>
</dbReference>